<dbReference type="InterPro" id="IPR036047">
    <property type="entry name" value="F-box-like_dom_sf"/>
</dbReference>
<dbReference type="EMBL" id="BQKI01000077">
    <property type="protein sequence ID" value="GJN25040.1"/>
    <property type="molecule type" value="Genomic_DNA"/>
</dbReference>
<dbReference type="Pfam" id="PF00646">
    <property type="entry name" value="F-box"/>
    <property type="match status" value="1"/>
</dbReference>
<proteinExistence type="predicted"/>
<feature type="domain" description="F-box" evidence="1">
    <location>
        <begin position="24"/>
        <end position="60"/>
    </location>
</feature>
<reference evidence="2" key="1">
    <citation type="journal article" date="2018" name="DNA Res.">
        <title>Multiple hybrid de novo genome assembly of finger millet, an orphan allotetraploid crop.</title>
        <authorList>
            <person name="Hatakeyama M."/>
            <person name="Aluri S."/>
            <person name="Balachadran M.T."/>
            <person name="Sivarajan S.R."/>
            <person name="Patrignani A."/>
            <person name="Gruter S."/>
            <person name="Poveda L."/>
            <person name="Shimizu-Inatsugi R."/>
            <person name="Baeten J."/>
            <person name="Francoijs K.J."/>
            <person name="Nataraja K.N."/>
            <person name="Reddy Y.A.N."/>
            <person name="Phadnis S."/>
            <person name="Ravikumar R.L."/>
            <person name="Schlapbach R."/>
            <person name="Sreeman S.M."/>
            <person name="Shimizu K.K."/>
        </authorList>
    </citation>
    <scope>NUCLEOTIDE SEQUENCE</scope>
</reference>
<evidence type="ECO:0000313" key="3">
    <source>
        <dbReference type="Proteomes" id="UP001054889"/>
    </source>
</evidence>
<organism evidence="2 3">
    <name type="scientific">Eleusine coracana subsp. coracana</name>
    <dbReference type="NCBI Taxonomy" id="191504"/>
    <lineage>
        <taxon>Eukaryota</taxon>
        <taxon>Viridiplantae</taxon>
        <taxon>Streptophyta</taxon>
        <taxon>Embryophyta</taxon>
        <taxon>Tracheophyta</taxon>
        <taxon>Spermatophyta</taxon>
        <taxon>Magnoliopsida</taxon>
        <taxon>Liliopsida</taxon>
        <taxon>Poales</taxon>
        <taxon>Poaceae</taxon>
        <taxon>PACMAD clade</taxon>
        <taxon>Chloridoideae</taxon>
        <taxon>Cynodonteae</taxon>
        <taxon>Eleusininae</taxon>
        <taxon>Eleusine</taxon>
    </lineage>
</organism>
<dbReference type="Proteomes" id="UP001054889">
    <property type="component" value="Unassembled WGS sequence"/>
</dbReference>
<evidence type="ECO:0000313" key="2">
    <source>
        <dbReference type="EMBL" id="GJN25040.1"/>
    </source>
</evidence>
<dbReference type="AlphaFoldDB" id="A0AAV5EQX9"/>
<dbReference type="SUPFAM" id="SSF81383">
    <property type="entry name" value="F-box domain"/>
    <property type="match status" value="1"/>
</dbReference>
<protein>
    <recommendedName>
        <fullName evidence="1">F-box domain-containing protein</fullName>
    </recommendedName>
</protein>
<comment type="caution">
    <text evidence="2">The sequence shown here is derived from an EMBL/GenBank/DDBJ whole genome shotgun (WGS) entry which is preliminary data.</text>
</comment>
<sequence>MMSCRRLGLRGLYHASPPQALDDDSLLEEILLRFPPHPSSLHSAGLVCKRWRRLVTDAQFVRCFHAHHQSPPLLGFFLVSGMFLPSRRINTLPPSRP</sequence>
<dbReference type="PANTHER" id="PTHR32133">
    <property type="entry name" value="OS07G0120400 PROTEIN"/>
    <property type="match status" value="1"/>
</dbReference>
<gene>
    <name evidence="2" type="primary">gb12824</name>
    <name evidence="2" type="ORF">PR202_gb12824</name>
</gene>
<dbReference type="Gene3D" id="1.20.1280.50">
    <property type="match status" value="1"/>
</dbReference>
<name>A0AAV5EQX9_ELECO</name>
<keyword evidence="3" id="KW-1185">Reference proteome</keyword>
<reference evidence="2" key="2">
    <citation type="submission" date="2021-12" db="EMBL/GenBank/DDBJ databases">
        <title>Resequencing data analysis of finger millet.</title>
        <authorList>
            <person name="Hatakeyama M."/>
            <person name="Aluri S."/>
            <person name="Balachadran M.T."/>
            <person name="Sivarajan S.R."/>
            <person name="Poveda L."/>
            <person name="Shimizu-Inatsugi R."/>
            <person name="Schlapbach R."/>
            <person name="Sreeman S.M."/>
            <person name="Shimizu K.K."/>
        </authorList>
    </citation>
    <scope>NUCLEOTIDE SEQUENCE</scope>
</reference>
<accession>A0AAV5EQX9</accession>
<dbReference type="InterPro" id="IPR001810">
    <property type="entry name" value="F-box_dom"/>
</dbReference>
<evidence type="ECO:0000259" key="1">
    <source>
        <dbReference type="Pfam" id="PF00646"/>
    </source>
</evidence>